<dbReference type="Pfam" id="PF04055">
    <property type="entry name" value="Radical_SAM"/>
    <property type="match status" value="1"/>
</dbReference>
<feature type="domain" description="Radical SAM core" evidence="6">
    <location>
        <begin position="16"/>
        <end position="237"/>
    </location>
</feature>
<dbReference type="Gene3D" id="3.20.20.70">
    <property type="entry name" value="Aldolase class I"/>
    <property type="match status" value="1"/>
</dbReference>
<dbReference type="PANTHER" id="PTHR43273">
    <property type="entry name" value="ANAEROBIC SULFATASE-MATURATING ENZYME HOMOLOG ASLB-RELATED"/>
    <property type="match status" value="1"/>
</dbReference>
<dbReference type="STRING" id="1612308.SAMN05444581_101409"/>
<evidence type="ECO:0000256" key="4">
    <source>
        <dbReference type="ARBA" id="ARBA00023004"/>
    </source>
</evidence>
<keyword evidence="2" id="KW-0949">S-adenosyl-L-methionine</keyword>
<dbReference type="SUPFAM" id="SSF102114">
    <property type="entry name" value="Radical SAM enzymes"/>
    <property type="match status" value="1"/>
</dbReference>
<dbReference type="InterPro" id="IPR023867">
    <property type="entry name" value="Sulphatase_maturase_rSAM"/>
</dbReference>
<sequence length="412" mass="45429">MPTAKTAPIKSAPTRRQTPLIETLVVQPTAFCNINCRYCYLPQRDAKATMEQNTIETLFSKVFASGWTGDELTIIWHAGEPLVLPCSYYESAFRAIEALRPPTLAVRHAFQTNGMLITPAWCALFKEWEVGVGLSIDGPQALHDANRVTRSGRGTFEQAIAGLRLLRRENVPFHVISVLSAESMTSPEAMLAFYLSEGVEDICFNVEESEGDHVSKLFAGADSADRFRDFLKRFWKLARESGRIRFIREIDDMLPRIFRPEDRDRVDACDTGNEQVQPFSMLNVACDGSVSSFSPELLGLKNARYNDFIVGNILTDSLEAMLAGAAMTAMAQDIAAGVEICRAGCEYFSVCGGGAPVNKLSENGRFDSGATSFCRLTEMVPTDLVLEAFGQLENAIGYDMRRADLARVAGVN</sequence>
<accession>A0A1I3WAK9</accession>
<proteinExistence type="predicted"/>
<keyword evidence="8" id="KW-1185">Reference proteome</keyword>
<dbReference type="GO" id="GO:0046872">
    <property type="term" value="F:metal ion binding"/>
    <property type="evidence" value="ECO:0007669"/>
    <property type="project" value="UniProtKB-KW"/>
</dbReference>
<evidence type="ECO:0000256" key="5">
    <source>
        <dbReference type="ARBA" id="ARBA00023014"/>
    </source>
</evidence>
<dbReference type="RefSeq" id="WP_175492457.1">
    <property type="nucleotide sequence ID" value="NZ_FOSN01000001.1"/>
</dbReference>
<keyword evidence="3" id="KW-0479">Metal-binding</keyword>
<keyword evidence="4" id="KW-0408">Iron</keyword>
<protein>
    <recommendedName>
        <fullName evidence="6">Radical SAM core domain-containing protein</fullName>
    </recommendedName>
</protein>
<dbReference type="InterPro" id="IPR013785">
    <property type="entry name" value="Aldolase_TIM"/>
</dbReference>
<evidence type="ECO:0000256" key="2">
    <source>
        <dbReference type="ARBA" id="ARBA00022691"/>
    </source>
</evidence>
<dbReference type="GO" id="GO:0016491">
    <property type="term" value="F:oxidoreductase activity"/>
    <property type="evidence" value="ECO:0007669"/>
    <property type="project" value="InterPro"/>
</dbReference>
<dbReference type="InterPro" id="IPR026357">
    <property type="entry name" value="rSAM_SPASM_GrrM_OscB"/>
</dbReference>
<dbReference type="SFLD" id="SFLDG01067">
    <property type="entry name" value="SPASM/twitch_domain_containing"/>
    <property type="match status" value="1"/>
</dbReference>
<dbReference type="SFLD" id="SFLDS00029">
    <property type="entry name" value="Radical_SAM"/>
    <property type="match status" value="1"/>
</dbReference>
<evidence type="ECO:0000256" key="3">
    <source>
        <dbReference type="ARBA" id="ARBA00022723"/>
    </source>
</evidence>
<dbReference type="Proteomes" id="UP000198755">
    <property type="component" value="Unassembled WGS sequence"/>
</dbReference>
<dbReference type="InterPro" id="IPR007197">
    <property type="entry name" value="rSAM"/>
</dbReference>
<evidence type="ECO:0000256" key="1">
    <source>
        <dbReference type="ARBA" id="ARBA00001966"/>
    </source>
</evidence>
<dbReference type="SFLD" id="SFLDG01072">
    <property type="entry name" value="dehydrogenase_like"/>
    <property type="match status" value="1"/>
</dbReference>
<evidence type="ECO:0000313" key="7">
    <source>
        <dbReference type="EMBL" id="SFK03491.1"/>
    </source>
</evidence>
<organism evidence="7 8">
    <name type="scientific">Methylocapsa palsarum</name>
    <dbReference type="NCBI Taxonomy" id="1612308"/>
    <lineage>
        <taxon>Bacteria</taxon>
        <taxon>Pseudomonadati</taxon>
        <taxon>Pseudomonadota</taxon>
        <taxon>Alphaproteobacteria</taxon>
        <taxon>Hyphomicrobiales</taxon>
        <taxon>Beijerinckiaceae</taxon>
        <taxon>Methylocapsa</taxon>
    </lineage>
</organism>
<dbReference type="PANTHER" id="PTHR43273:SF8">
    <property type="entry name" value="RADICAL SAM DOMAIN PROTEIN"/>
    <property type="match status" value="1"/>
</dbReference>
<dbReference type="AlphaFoldDB" id="A0A1I3WAK9"/>
<name>A0A1I3WAK9_9HYPH</name>
<dbReference type="PROSITE" id="PS51918">
    <property type="entry name" value="RADICAL_SAM"/>
    <property type="match status" value="1"/>
</dbReference>
<reference evidence="7 8" key="1">
    <citation type="submission" date="2016-10" db="EMBL/GenBank/DDBJ databases">
        <authorList>
            <person name="de Groot N.N."/>
        </authorList>
    </citation>
    <scope>NUCLEOTIDE SEQUENCE [LARGE SCALE GENOMIC DNA]</scope>
    <source>
        <strain evidence="7 8">NE2</strain>
    </source>
</reference>
<dbReference type="GO" id="GO:0051536">
    <property type="term" value="F:iron-sulfur cluster binding"/>
    <property type="evidence" value="ECO:0007669"/>
    <property type="project" value="UniProtKB-KW"/>
</dbReference>
<dbReference type="NCBIfam" id="TIGR04261">
    <property type="entry name" value="rSAM_GlyRichRpt"/>
    <property type="match status" value="1"/>
</dbReference>
<evidence type="ECO:0000259" key="6">
    <source>
        <dbReference type="PROSITE" id="PS51918"/>
    </source>
</evidence>
<evidence type="ECO:0000313" key="8">
    <source>
        <dbReference type="Proteomes" id="UP000198755"/>
    </source>
</evidence>
<keyword evidence="5" id="KW-0411">Iron-sulfur</keyword>
<dbReference type="SFLD" id="SFLDG01386">
    <property type="entry name" value="main_SPASM_domain-containing"/>
    <property type="match status" value="1"/>
</dbReference>
<gene>
    <name evidence="7" type="ORF">SAMN05444581_101409</name>
</gene>
<dbReference type="CDD" id="cd01335">
    <property type="entry name" value="Radical_SAM"/>
    <property type="match status" value="1"/>
</dbReference>
<dbReference type="EMBL" id="FOSN01000001">
    <property type="protein sequence ID" value="SFK03491.1"/>
    <property type="molecule type" value="Genomic_DNA"/>
</dbReference>
<dbReference type="InterPro" id="IPR058240">
    <property type="entry name" value="rSAM_sf"/>
</dbReference>
<comment type="cofactor">
    <cofactor evidence="1">
        <name>[4Fe-4S] cluster</name>
        <dbReference type="ChEBI" id="CHEBI:49883"/>
    </cofactor>
</comment>